<keyword evidence="2" id="KW-0560">Oxidoreductase</keyword>
<dbReference type="GO" id="GO:0006694">
    <property type="term" value="P:steroid biosynthetic process"/>
    <property type="evidence" value="ECO:0007669"/>
    <property type="project" value="InterPro"/>
</dbReference>
<dbReference type="Gene3D" id="3.40.50.720">
    <property type="entry name" value="NAD(P)-binding Rossmann-like Domain"/>
    <property type="match status" value="1"/>
</dbReference>
<evidence type="ECO:0000313" key="4">
    <source>
        <dbReference type="EMBL" id="VVT51710.1"/>
    </source>
</evidence>
<dbReference type="PANTHER" id="PTHR43245">
    <property type="entry name" value="BIFUNCTIONAL POLYMYXIN RESISTANCE PROTEIN ARNA"/>
    <property type="match status" value="1"/>
</dbReference>
<reference evidence="4 5" key="1">
    <citation type="submission" date="2019-09" db="EMBL/GenBank/DDBJ databases">
        <authorList>
            <person name="Brejova B."/>
        </authorList>
    </citation>
    <scope>NUCLEOTIDE SEQUENCE [LARGE SCALE GENOMIC DNA]</scope>
</reference>
<protein>
    <recommendedName>
        <fullName evidence="3">3-beta hydroxysteroid dehydrogenase/isomerase domain-containing protein</fullName>
    </recommendedName>
</protein>
<dbReference type="GeneID" id="43582005"/>
<dbReference type="AlphaFoldDB" id="A0A5E8BJG4"/>
<name>A0A5E8BJG4_9ASCO</name>
<dbReference type="GO" id="GO:0016616">
    <property type="term" value="F:oxidoreductase activity, acting on the CH-OH group of donors, NAD or NADP as acceptor"/>
    <property type="evidence" value="ECO:0007669"/>
    <property type="project" value="InterPro"/>
</dbReference>
<proteinExistence type="inferred from homology"/>
<dbReference type="PANTHER" id="PTHR43245:SF51">
    <property type="entry name" value="SHORT CHAIN DEHYDROGENASE_REDUCTASE FAMILY 42E, MEMBER 2"/>
    <property type="match status" value="1"/>
</dbReference>
<dbReference type="InterPro" id="IPR050177">
    <property type="entry name" value="Lipid_A_modif_metabolic_enz"/>
</dbReference>
<dbReference type="Proteomes" id="UP000398389">
    <property type="component" value="Unassembled WGS sequence"/>
</dbReference>
<dbReference type="InterPro" id="IPR002225">
    <property type="entry name" value="3Beta_OHSteriod_DH/Estase"/>
</dbReference>
<dbReference type="SUPFAM" id="SSF51735">
    <property type="entry name" value="NAD(P)-binding Rossmann-fold domains"/>
    <property type="match status" value="1"/>
</dbReference>
<organism evidence="4 5">
    <name type="scientific">Magnusiomyces paraingens</name>
    <dbReference type="NCBI Taxonomy" id="2606893"/>
    <lineage>
        <taxon>Eukaryota</taxon>
        <taxon>Fungi</taxon>
        <taxon>Dikarya</taxon>
        <taxon>Ascomycota</taxon>
        <taxon>Saccharomycotina</taxon>
        <taxon>Dipodascomycetes</taxon>
        <taxon>Dipodascales</taxon>
        <taxon>Dipodascaceae</taxon>
        <taxon>Magnusiomyces</taxon>
    </lineage>
</organism>
<dbReference type="RefSeq" id="XP_031853796.1">
    <property type="nucleotide sequence ID" value="XM_031997905.1"/>
</dbReference>
<accession>A0A5E8BJG4</accession>
<feature type="domain" description="3-beta hydroxysteroid dehydrogenase/isomerase" evidence="3">
    <location>
        <begin position="40"/>
        <end position="321"/>
    </location>
</feature>
<comment type="similarity">
    <text evidence="1">Belongs to the 3-beta-HSD family.</text>
</comment>
<dbReference type="Pfam" id="PF01073">
    <property type="entry name" value="3Beta_HSD"/>
    <property type="match status" value="1"/>
</dbReference>
<evidence type="ECO:0000313" key="5">
    <source>
        <dbReference type="Proteomes" id="UP000398389"/>
    </source>
</evidence>
<evidence type="ECO:0000256" key="2">
    <source>
        <dbReference type="ARBA" id="ARBA00023002"/>
    </source>
</evidence>
<sequence>MTVKDTVKDIPGLDKLPNCTLGVPPTERAIVSIPDLESVLIIGGCGFLGLHLIEEFWRVAPRRPRIAVFDIRPLDASVVSPTFYSFDPAQIESIVGDITSPEDVAAALKRTRPQLIVHCVSPVHGLGKDIYYKVNVQGTENIIKQAHADSTVQALVYTSSAGTVFNGTDLKNVDESVPFPSPAMDAYNETKAIAETAVLAASDKTPAVGPDFSNSLLTVAIRPAGIFGPGDRQMIPELRKIPFRGQHKFQLGNNHYLFDVTYVGNVAYAHALAAQHLLAHDQAVAGQAFFVTNDSPIYFWALGRAVWKADGFEDPPKVILPRSAAIAIGYVSEFVSNLLGKAPGLTPFRVRTVCADKYYNITKAKSILGYSPQTDLQSAITQTLQWLDELDHKNQKIKA</sequence>
<dbReference type="EMBL" id="CABVLU010000002">
    <property type="protein sequence ID" value="VVT51710.1"/>
    <property type="molecule type" value="Genomic_DNA"/>
</dbReference>
<dbReference type="OrthoDB" id="10058185at2759"/>
<evidence type="ECO:0000256" key="1">
    <source>
        <dbReference type="ARBA" id="ARBA00009219"/>
    </source>
</evidence>
<evidence type="ECO:0000259" key="3">
    <source>
        <dbReference type="Pfam" id="PF01073"/>
    </source>
</evidence>
<keyword evidence="5" id="KW-1185">Reference proteome</keyword>
<gene>
    <name evidence="4" type="ORF">SAPINGB_P003187</name>
</gene>
<dbReference type="InterPro" id="IPR036291">
    <property type="entry name" value="NAD(P)-bd_dom_sf"/>
</dbReference>